<accession>A0A9D0YVC2</accession>
<keyword evidence="2" id="KW-0378">Hydrolase</keyword>
<organism evidence="2 3">
    <name type="scientific">Candidatus Avichristensenella intestinipullorum</name>
    <dbReference type="NCBI Taxonomy" id="2840693"/>
    <lineage>
        <taxon>Bacteria</taxon>
        <taxon>Bacillati</taxon>
        <taxon>Bacillota</taxon>
        <taxon>Clostridia</taxon>
        <taxon>Candidatus Avichristensenella</taxon>
    </lineage>
</organism>
<gene>
    <name evidence="2" type="ORF">IAA66_03030</name>
</gene>
<dbReference type="Proteomes" id="UP000886819">
    <property type="component" value="Unassembled WGS sequence"/>
</dbReference>
<protein>
    <submittedName>
        <fullName evidence="2">Phosphodiester glycosidase family protein</fullName>
    </submittedName>
</protein>
<evidence type="ECO:0000313" key="2">
    <source>
        <dbReference type="EMBL" id="HIQ62545.1"/>
    </source>
</evidence>
<dbReference type="Pfam" id="PF09992">
    <property type="entry name" value="NAGPA"/>
    <property type="match status" value="1"/>
</dbReference>
<keyword evidence="2" id="KW-0326">Glycosidase</keyword>
<sequence length="337" mass="37084">MKAMFFRLALLVLLLALVALLVPSGMIISTGYAEFEFVVPGQTPAPEEETTETVSGFEDVDAGYLAPLVGGVDPLPIDKSPGYAPDPNGYLSDREYRDDSIAVRIVEGRAYDTTYLVAYVTVADASQIRTTVAGRHNSEDTVRGAVMAKRVNAVLAINGDYYSYRDGGYIIRQGKQYRNYPNGLDTLFIDDKGDFHVVEYASRENVDAFLAELDGEVINSFAFGPLLVRDGKRVEEIHYFDIGTVRETQRMGIAQIGPLQYMCVSTEGPEDPGSRGLTVEEFAELMETLGADIAYNLDGGSSNTLVFQGEKINSPQNPKIRYIFDILYFASAVKPEE</sequence>
<dbReference type="EMBL" id="DVFI01000040">
    <property type="protein sequence ID" value="HIQ62545.1"/>
    <property type="molecule type" value="Genomic_DNA"/>
</dbReference>
<proteinExistence type="predicted"/>
<name>A0A9D0YVC2_9FIRM</name>
<evidence type="ECO:0000259" key="1">
    <source>
        <dbReference type="Pfam" id="PF09992"/>
    </source>
</evidence>
<evidence type="ECO:0000313" key="3">
    <source>
        <dbReference type="Proteomes" id="UP000886819"/>
    </source>
</evidence>
<reference evidence="2" key="2">
    <citation type="journal article" date="2021" name="PeerJ">
        <title>Extensive microbial diversity within the chicken gut microbiome revealed by metagenomics and culture.</title>
        <authorList>
            <person name="Gilroy R."/>
            <person name="Ravi A."/>
            <person name="Getino M."/>
            <person name="Pursley I."/>
            <person name="Horton D.L."/>
            <person name="Alikhan N.F."/>
            <person name="Baker D."/>
            <person name="Gharbi K."/>
            <person name="Hall N."/>
            <person name="Watson M."/>
            <person name="Adriaenssens E.M."/>
            <person name="Foster-Nyarko E."/>
            <person name="Jarju S."/>
            <person name="Secka A."/>
            <person name="Antonio M."/>
            <person name="Oren A."/>
            <person name="Chaudhuri R.R."/>
            <person name="La Ragione R."/>
            <person name="Hildebrand F."/>
            <person name="Pallen M.J."/>
        </authorList>
    </citation>
    <scope>NUCLEOTIDE SEQUENCE</scope>
    <source>
        <strain evidence="2">ChiHile30-977</strain>
    </source>
</reference>
<feature type="domain" description="Phosphodiester glycosidase" evidence="1">
    <location>
        <begin position="152"/>
        <end position="329"/>
    </location>
</feature>
<dbReference type="InterPro" id="IPR018711">
    <property type="entry name" value="NAGPA"/>
</dbReference>
<dbReference type="GO" id="GO:0016798">
    <property type="term" value="F:hydrolase activity, acting on glycosyl bonds"/>
    <property type="evidence" value="ECO:0007669"/>
    <property type="project" value="UniProtKB-KW"/>
</dbReference>
<reference evidence="2" key="1">
    <citation type="submission" date="2020-10" db="EMBL/GenBank/DDBJ databases">
        <authorList>
            <person name="Gilroy R."/>
        </authorList>
    </citation>
    <scope>NUCLEOTIDE SEQUENCE</scope>
    <source>
        <strain evidence="2">ChiHile30-977</strain>
    </source>
</reference>
<comment type="caution">
    <text evidence="2">The sequence shown here is derived from an EMBL/GenBank/DDBJ whole genome shotgun (WGS) entry which is preliminary data.</text>
</comment>
<dbReference type="PANTHER" id="PTHR40446">
    <property type="entry name" value="N-ACETYLGLUCOSAMINE-1-PHOSPHODIESTER ALPHA-N-ACETYLGLUCOSAMINIDASE"/>
    <property type="match status" value="1"/>
</dbReference>
<dbReference type="AlphaFoldDB" id="A0A9D0YVC2"/>
<dbReference type="PANTHER" id="PTHR40446:SF2">
    <property type="entry name" value="N-ACETYLGLUCOSAMINE-1-PHOSPHODIESTER ALPHA-N-ACETYLGLUCOSAMINIDASE"/>
    <property type="match status" value="1"/>
</dbReference>